<dbReference type="AlphaFoldDB" id="A0A951QCG1"/>
<reference evidence="1" key="1">
    <citation type="submission" date="2021-05" db="EMBL/GenBank/DDBJ databases">
        <authorList>
            <person name="Pietrasiak N."/>
            <person name="Ward R."/>
            <person name="Stajich J.E."/>
            <person name="Kurbessoian T."/>
        </authorList>
    </citation>
    <scope>NUCLEOTIDE SEQUENCE</scope>
    <source>
        <strain evidence="1">UHER 2000/2452</strain>
    </source>
</reference>
<dbReference type="SUPFAM" id="SSF109859">
    <property type="entry name" value="NblA-like"/>
    <property type="match status" value="1"/>
</dbReference>
<accession>A0A951QCG1</accession>
<name>A0A951QCG1_9CYAN</name>
<dbReference type="Pfam" id="PF04485">
    <property type="entry name" value="NblA"/>
    <property type="match status" value="1"/>
</dbReference>
<dbReference type="Proteomes" id="UP000757435">
    <property type="component" value="Unassembled WGS sequence"/>
</dbReference>
<protein>
    <submittedName>
        <fullName evidence="1">NblA/ycf18 family protein</fullName>
    </submittedName>
</protein>
<organism evidence="1 2">
    <name type="scientific">Drouetiella hepatica Uher 2000/2452</name>
    <dbReference type="NCBI Taxonomy" id="904376"/>
    <lineage>
        <taxon>Bacteria</taxon>
        <taxon>Bacillati</taxon>
        <taxon>Cyanobacteriota</taxon>
        <taxon>Cyanophyceae</taxon>
        <taxon>Oculatellales</taxon>
        <taxon>Oculatellaceae</taxon>
        <taxon>Drouetiella</taxon>
    </lineage>
</organism>
<proteinExistence type="predicted"/>
<comment type="caution">
    <text evidence="1">The sequence shown here is derived from an EMBL/GenBank/DDBJ whole genome shotgun (WGS) entry which is preliminary data.</text>
</comment>
<evidence type="ECO:0000313" key="1">
    <source>
        <dbReference type="EMBL" id="MBW4658818.1"/>
    </source>
</evidence>
<gene>
    <name evidence="1" type="ORF">KME15_09090</name>
</gene>
<reference evidence="1" key="2">
    <citation type="journal article" date="2022" name="Microbiol. Resour. Announc.">
        <title>Metagenome Sequencing to Explore Phylogenomics of Terrestrial Cyanobacteria.</title>
        <authorList>
            <person name="Ward R.D."/>
            <person name="Stajich J.E."/>
            <person name="Johansen J.R."/>
            <person name="Huntemann M."/>
            <person name="Clum A."/>
            <person name="Foster B."/>
            <person name="Foster B."/>
            <person name="Roux S."/>
            <person name="Palaniappan K."/>
            <person name="Varghese N."/>
            <person name="Mukherjee S."/>
            <person name="Reddy T.B.K."/>
            <person name="Daum C."/>
            <person name="Copeland A."/>
            <person name="Chen I.A."/>
            <person name="Ivanova N.N."/>
            <person name="Kyrpides N.C."/>
            <person name="Shapiro N."/>
            <person name="Eloe-Fadrosh E.A."/>
            <person name="Pietrasiak N."/>
        </authorList>
    </citation>
    <scope>NUCLEOTIDE SEQUENCE</scope>
    <source>
        <strain evidence="1">UHER 2000/2452</strain>
    </source>
</reference>
<dbReference type="InterPro" id="IPR007574">
    <property type="entry name" value="NblA"/>
</dbReference>
<evidence type="ECO:0000313" key="2">
    <source>
        <dbReference type="Proteomes" id="UP000757435"/>
    </source>
</evidence>
<dbReference type="InterPro" id="IPR036904">
    <property type="entry name" value="NblA_sf"/>
</dbReference>
<dbReference type="EMBL" id="JAHHHD010000007">
    <property type="protein sequence ID" value="MBW4658818.1"/>
    <property type="molecule type" value="Genomic_DNA"/>
</dbReference>
<dbReference type="Gene3D" id="1.10.287.670">
    <property type="entry name" value="Phycobilisome degradation protein NblA"/>
    <property type="match status" value="1"/>
</dbReference>
<sequence>MDIPIGLNLEQEFTLRTYKEQVKKLSTEESQEYLLEVLRQLMIKENMIKHLIKQA</sequence>